<evidence type="ECO:0000313" key="4">
    <source>
        <dbReference type="Proteomes" id="UP000179797"/>
    </source>
</evidence>
<comment type="caution">
    <text evidence="3">The sequence shown here is derived from an EMBL/GenBank/DDBJ whole genome shotgun (WGS) entry which is preliminary data.</text>
</comment>
<protein>
    <recommendedName>
        <fullName evidence="5">Lipoprotein</fullName>
    </recommendedName>
</protein>
<name>A0A1S1Z2T8_FLAPC</name>
<feature type="signal peptide" evidence="2">
    <location>
        <begin position="1"/>
        <end position="21"/>
    </location>
</feature>
<dbReference type="OrthoDB" id="9845904at2"/>
<keyword evidence="4" id="KW-1185">Reference proteome</keyword>
<dbReference type="AlphaFoldDB" id="A0A1S1Z2T8"/>
<dbReference type="PROSITE" id="PS51257">
    <property type="entry name" value="PROKAR_LIPOPROTEIN"/>
    <property type="match status" value="1"/>
</dbReference>
<feature type="region of interest" description="Disordered" evidence="1">
    <location>
        <begin position="22"/>
        <end position="105"/>
    </location>
</feature>
<dbReference type="RefSeq" id="WP_044227414.1">
    <property type="nucleotide sequence ID" value="NZ_JRYR02000001.1"/>
</dbReference>
<evidence type="ECO:0008006" key="5">
    <source>
        <dbReference type="Google" id="ProtNLM"/>
    </source>
</evidence>
<evidence type="ECO:0000256" key="2">
    <source>
        <dbReference type="SAM" id="SignalP"/>
    </source>
</evidence>
<dbReference type="EMBL" id="JRYR02000001">
    <property type="protein sequence ID" value="OHX67589.1"/>
    <property type="molecule type" value="Genomic_DNA"/>
</dbReference>
<reference evidence="3 4" key="1">
    <citation type="journal article" date="2012" name="Int. J. Syst. Evol. Microbiol.">
        <title>Flammeovirga pacifica sp. nov., isolated from deep-sea sediment.</title>
        <authorList>
            <person name="Xu H."/>
            <person name="Fu Y."/>
            <person name="Yang N."/>
            <person name="Ding Z."/>
            <person name="Lai Q."/>
            <person name="Zeng R."/>
        </authorList>
    </citation>
    <scope>NUCLEOTIDE SEQUENCE [LARGE SCALE GENOMIC DNA]</scope>
    <source>
        <strain evidence="4">DSM 24597 / LMG 26175 / WPAGA1</strain>
    </source>
</reference>
<sequence length="253" mass="28410">MKNSIKFIAPLAILLSLASCNKDKDPEPVAQTPKVETPTAAVVDSTETQNPDQVAKPETQDKEEITSTSSTDTKSPEEGSSKVTDKLSSKFNKTNKNEDELWKSKKEKGLQSLPIKDKGIVKENSKSVVETTTAVSIKEQTAADVTSDGKKLDNFWLKGEAQYHMDEKRPYDQEIPSNLIGQTFKFGYQHTFADEYVECKITFTGANRADLVESANASAEYMYVRYDKRDETINYRIGEEDFSIPMKDLRLVK</sequence>
<keyword evidence="2" id="KW-0732">Signal</keyword>
<feature type="compositionally biased region" description="Basic and acidic residues" evidence="1">
    <location>
        <begin position="74"/>
        <end position="88"/>
    </location>
</feature>
<gene>
    <name evidence="3" type="ORF">NH26_15145</name>
</gene>
<dbReference type="Proteomes" id="UP000179797">
    <property type="component" value="Unassembled WGS sequence"/>
</dbReference>
<feature type="chain" id="PRO_5010373019" description="Lipoprotein" evidence="2">
    <location>
        <begin position="22"/>
        <end position="253"/>
    </location>
</feature>
<organism evidence="3 4">
    <name type="scientific">Flammeovirga pacifica</name>
    <dbReference type="NCBI Taxonomy" id="915059"/>
    <lineage>
        <taxon>Bacteria</taxon>
        <taxon>Pseudomonadati</taxon>
        <taxon>Bacteroidota</taxon>
        <taxon>Cytophagia</taxon>
        <taxon>Cytophagales</taxon>
        <taxon>Flammeovirgaceae</taxon>
        <taxon>Flammeovirga</taxon>
    </lineage>
</organism>
<proteinExistence type="predicted"/>
<evidence type="ECO:0000313" key="3">
    <source>
        <dbReference type="EMBL" id="OHX67589.1"/>
    </source>
</evidence>
<feature type="compositionally biased region" description="Basic and acidic residues" evidence="1">
    <location>
        <begin position="95"/>
        <end position="105"/>
    </location>
</feature>
<evidence type="ECO:0000256" key="1">
    <source>
        <dbReference type="SAM" id="MobiDB-lite"/>
    </source>
</evidence>
<accession>A0A1S1Z2T8</accession>